<dbReference type="Proteomes" id="UP001151532">
    <property type="component" value="Chromosome 4"/>
</dbReference>
<evidence type="ECO:0000313" key="4">
    <source>
        <dbReference type="Proteomes" id="UP001151532"/>
    </source>
</evidence>
<name>A0A9Q1ACC3_SALPP</name>
<sequence>MANDSLLFLILASLLLSGFFTKTSSAFSIEEASIDDLRLAFKQNQLTSRQLVEFYLKRIGRLNPLLRGVIEVNPDALFLADKADRERKVNTPGSSGGLHGIPILLKDNIATKDKLNTTAGSYALLGSVVPRDAGVVMKLRKAGAIILGKASLSEWSYFRSNGAPSGFCGRSGQGKNPYVLSAGPCGSSSGSAISVAANFVAVSLGTETDGSILCPSNANSVVGIKPTVGLTSRAGVIPISPRQDSVGPICRTVSDAVIVLDAIVGVDYNDGATQEASKYIPHGGYKQFLKPYGLKGKRLGIVRNPFLGFASKAESKAFEHHLQTLRQGGSVIVDHLEIANINAIFNSTGSGEGTLLLAEFKISLNAYLKDLVASPVRTLADVIAFNRKFAELEKINEFGQDIFLLAQATNGIGNIEKAALINLAKLTRDGFQKLMWYYKLDAVVTPGAGFSPVLAIGGFPGINVPAGYDDKGVPFGISFGGLKGTEPKLIQIAFGFEQATRIRKPPTFKA</sequence>
<dbReference type="PANTHER" id="PTHR42678">
    <property type="entry name" value="AMIDASE"/>
    <property type="match status" value="1"/>
</dbReference>
<dbReference type="Gene3D" id="3.90.1300.10">
    <property type="entry name" value="Amidase signature (AS) domain"/>
    <property type="match status" value="1"/>
</dbReference>
<reference evidence="3" key="2">
    <citation type="journal article" date="2023" name="Int. J. Mol. Sci.">
        <title>De Novo Assembly and Annotation of 11 Diverse Shrub Willow (Salix) Genomes Reveals Novel Gene Organization in Sex-Linked Regions.</title>
        <authorList>
            <person name="Hyden B."/>
            <person name="Feng K."/>
            <person name="Yates T.B."/>
            <person name="Jawdy S."/>
            <person name="Cereghino C."/>
            <person name="Smart L.B."/>
            <person name="Muchero W."/>
        </authorList>
    </citation>
    <scope>NUCLEOTIDE SEQUENCE</scope>
    <source>
        <tissue evidence="3">Shoot tip</tissue>
    </source>
</reference>
<dbReference type="InterPro" id="IPR023631">
    <property type="entry name" value="Amidase_dom"/>
</dbReference>
<dbReference type="SUPFAM" id="SSF75304">
    <property type="entry name" value="Amidase signature (AS) enzymes"/>
    <property type="match status" value="1"/>
</dbReference>
<evidence type="ECO:0000259" key="2">
    <source>
        <dbReference type="Pfam" id="PF01425"/>
    </source>
</evidence>
<feature type="chain" id="PRO_5040395408" description="Amidase domain-containing protein" evidence="1">
    <location>
        <begin position="27"/>
        <end position="510"/>
    </location>
</feature>
<proteinExistence type="predicted"/>
<keyword evidence="4" id="KW-1185">Reference proteome</keyword>
<evidence type="ECO:0000256" key="1">
    <source>
        <dbReference type="SAM" id="SignalP"/>
    </source>
</evidence>
<protein>
    <recommendedName>
        <fullName evidence="2">Amidase domain-containing protein</fullName>
    </recommendedName>
</protein>
<gene>
    <name evidence="3" type="ORF">OIU79_022004</name>
</gene>
<dbReference type="PANTHER" id="PTHR42678:SF34">
    <property type="entry name" value="OS04G0183300 PROTEIN"/>
    <property type="match status" value="1"/>
</dbReference>
<dbReference type="EMBL" id="JAPFFK010000004">
    <property type="protein sequence ID" value="KAJ6765942.1"/>
    <property type="molecule type" value="Genomic_DNA"/>
</dbReference>
<feature type="domain" description="Amidase" evidence="2">
    <location>
        <begin position="51"/>
        <end position="384"/>
    </location>
</feature>
<reference evidence="3" key="1">
    <citation type="submission" date="2022-11" db="EMBL/GenBank/DDBJ databases">
        <authorList>
            <person name="Hyden B.L."/>
            <person name="Feng K."/>
            <person name="Yates T."/>
            <person name="Jawdy S."/>
            <person name="Smart L.B."/>
            <person name="Muchero W."/>
        </authorList>
    </citation>
    <scope>NUCLEOTIDE SEQUENCE</scope>
    <source>
        <tissue evidence="3">Shoot tip</tissue>
    </source>
</reference>
<dbReference type="AlphaFoldDB" id="A0A9Q1ACC3"/>
<comment type="caution">
    <text evidence="3">The sequence shown here is derived from an EMBL/GenBank/DDBJ whole genome shotgun (WGS) entry which is preliminary data.</text>
</comment>
<keyword evidence="1" id="KW-0732">Signal</keyword>
<feature type="signal peptide" evidence="1">
    <location>
        <begin position="1"/>
        <end position="26"/>
    </location>
</feature>
<dbReference type="OrthoDB" id="566138at2759"/>
<accession>A0A9Q1ACC3</accession>
<dbReference type="Pfam" id="PF01425">
    <property type="entry name" value="Amidase"/>
    <property type="match status" value="1"/>
</dbReference>
<dbReference type="InterPro" id="IPR036928">
    <property type="entry name" value="AS_sf"/>
</dbReference>
<evidence type="ECO:0000313" key="3">
    <source>
        <dbReference type="EMBL" id="KAJ6765942.1"/>
    </source>
</evidence>
<organism evidence="3 4">
    <name type="scientific">Salix purpurea</name>
    <name type="common">Purple osier willow</name>
    <dbReference type="NCBI Taxonomy" id="77065"/>
    <lineage>
        <taxon>Eukaryota</taxon>
        <taxon>Viridiplantae</taxon>
        <taxon>Streptophyta</taxon>
        <taxon>Embryophyta</taxon>
        <taxon>Tracheophyta</taxon>
        <taxon>Spermatophyta</taxon>
        <taxon>Magnoliopsida</taxon>
        <taxon>eudicotyledons</taxon>
        <taxon>Gunneridae</taxon>
        <taxon>Pentapetalae</taxon>
        <taxon>rosids</taxon>
        <taxon>fabids</taxon>
        <taxon>Malpighiales</taxon>
        <taxon>Salicaceae</taxon>
        <taxon>Saliceae</taxon>
        <taxon>Salix</taxon>
    </lineage>
</organism>